<feature type="disulfide bond" evidence="1">
    <location>
        <begin position="37"/>
        <end position="46"/>
    </location>
</feature>
<feature type="domain" description="EGF-like" evidence="4">
    <location>
        <begin position="3"/>
        <end position="47"/>
    </location>
</feature>
<feature type="region of interest" description="Disordered" evidence="2">
    <location>
        <begin position="748"/>
        <end position="767"/>
    </location>
</feature>
<comment type="caution">
    <text evidence="1">Lacks conserved residue(s) required for the propagation of feature annotation.</text>
</comment>
<evidence type="ECO:0000313" key="6">
    <source>
        <dbReference type="Proteomes" id="UP000762676"/>
    </source>
</evidence>
<organism evidence="5 6">
    <name type="scientific">Elysia marginata</name>
    <dbReference type="NCBI Taxonomy" id="1093978"/>
    <lineage>
        <taxon>Eukaryota</taxon>
        <taxon>Metazoa</taxon>
        <taxon>Spiralia</taxon>
        <taxon>Lophotrochozoa</taxon>
        <taxon>Mollusca</taxon>
        <taxon>Gastropoda</taxon>
        <taxon>Heterobranchia</taxon>
        <taxon>Euthyneura</taxon>
        <taxon>Panpulmonata</taxon>
        <taxon>Sacoglossa</taxon>
        <taxon>Placobranchoidea</taxon>
        <taxon>Plakobranchidae</taxon>
        <taxon>Elysia</taxon>
    </lineage>
</organism>
<evidence type="ECO:0000256" key="1">
    <source>
        <dbReference type="PROSITE-ProRule" id="PRU00076"/>
    </source>
</evidence>
<dbReference type="AlphaFoldDB" id="A0AAV4J936"/>
<comment type="caution">
    <text evidence="5">The sequence shown here is derived from an EMBL/GenBank/DDBJ whole genome shotgun (WGS) entry which is preliminary data.</text>
</comment>
<dbReference type="PROSITE" id="PS50026">
    <property type="entry name" value="EGF_3"/>
    <property type="match status" value="1"/>
</dbReference>
<keyword evidence="1" id="KW-1015">Disulfide bond</keyword>
<dbReference type="EMBL" id="BMAT01002988">
    <property type="protein sequence ID" value="GFS18188.1"/>
    <property type="molecule type" value="Genomic_DNA"/>
</dbReference>
<dbReference type="Proteomes" id="UP000762676">
    <property type="component" value="Unassembled WGS sequence"/>
</dbReference>
<evidence type="ECO:0000259" key="4">
    <source>
        <dbReference type="PROSITE" id="PS50026"/>
    </source>
</evidence>
<accession>A0AAV4J936</accession>
<proteinExistence type="predicted"/>
<feature type="compositionally biased region" description="Basic and acidic residues" evidence="2">
    <location>
        <begin position="879"/>
        <end position="890"/>
    </location>
</feature>
<gene>
    <name evidence="5" type="ORF">ElyMa_001515000</name>
</gene>
<keyword evidence="3" id="KW-1133">Transmembrane helix</keyword>
<feature type="region of interest" description="Disordered" evidence="2">
    <location>
        <begin position="793"/>
        <end position="826"/>
    </location>
</feature>
<keyword evidence="3" id="KW-0472">Membrane</keyword>
<keyword evidence="6" id="KW-1185">Reference proteome</keyword>
<sequence>MESNSSCEDMNCKNGNSCQMSITNGSDPAGRSVRCLCRGRWAGPTCERELRLSVFSIQSELVLLELKHTTPSGQESQQSIDFQIEEFTVFLWNKKSMNSCRILQMLPESVKDEKVQLKGLEKEEKYVACVSNGHIDSCSFYSDQRKMENLSNQTNCLEIVMLLHGDKSSYMHIIATVCVTAVFLLVLGIFLYVHRRSLILRLCFHIVCCRSCRCCRSISRTNKSENVWRTCKRMHEASSDVLMSDDIPIDFEEFEAENDLSSPIYSCDDFQNIDSSREMFDARLLPYGDTSVDSYDALPKQTKENCALLYENQDIISPVYSPQDHNVMKLAFVEDDLFSQKHEQRGNEHNATEDLDTRADQEEKLFQCAQIGNKVLDLQRYSTLQTSPPLQQSYLSHLDLINHPFSSHTLPSRFRQRTSIKHFDNGHTDYYPPQRRRSLFTYGDPTPLLAPPSQGTPSMVDFDLIHPTRHASPVPFPFLTSTTPHDTSPEIEYSDASGDYRYPPVTSTYTLPRQNRTFRDHPTRSITAHDIKMRNLRFPRYKRPLSMPNEFFFQAPTVGASFPHHRFNFPTTEPVQPYFGPNFNDLNNLTCPSSYIPRSKTFQVKRDRYHSITDSLTSRQNQQQMPFLYNKHSADLPSSFSPFELQAKNYEMQPFTNTLPKAKKPKMSFDHQDLDDTINVQRFSSHSLPRAAKRKPTVTANTARRPRQLSLKTHALDFPQSASFTPTKFPTKIDNPIHLTYSFQDTLQSSRSFPNSPSLPQPPNPVKAFINHFENNLFSRSADPNKKFENQEFIDLKSPLADEKDQPKGSGKTKKNSKWPKNRMSNGSKKGADFICLADNSYKCFFKTDIDAHGAEQENTADFPLPRSSSSSSLPISEEFPKQSDSDFDKTPQAAKPKTRSGIVRSSHVPRDDSISCFAENTVNLVTPFCSESFSFKTGQKQTMHYTDVPRSRSFGAPCVEETEDITSGGKRRPNVSTKELKFNKNSLVTDLPFDAELEPRTEEPKEWELIV</sequence>
<feature type="transmembrane region" description="Helical" evidence="3">
    <location>
        <begin position="170"/>
        <end position="193"/>
    </location>
</feature>
<evidence type="ECO:0000313" key="5">
    <source>
        <dbReference type="EMBL" id="GFS18188.1"/>
    </source>
</evidence>
<dbReference type="InterPro" id="IPR000742">
    <property type="entry name" value="EGF"/>
</dbReference>
<feature type="compositionally biased region" description="Basic residues" evidence="2">
    <location>
        <begin position="811"/>
        <end position="821"/>
    </location>
</feature>
<evidence type="ECO:0000256" key="2">
    <source>
        <dbReference type="SAM" id="MobiDB-lite"/>
    </source>
</evidence>
<feature type="region of interest" description="Disordered" evidence="2">
    <location>
        <begin position="858"/>
        <end position="908"/>
    </location>
</feature>
<evidence type="ECO:0000256" key="3">
    <source>
        <dbReference type="SAM" id="Phobius"/>
    </source>
</evidence>
<keyword evidence="1" id="KW-0245">EGF-like domain</keyword>
<keyword evidence="3" id="KW-0812">Transmembrane</keyword>
<dbReference type="PROSITE" id="PS00022">
    <property type="entry name" value="EGF_1"/>
    <property type="match status" value="1"/>
</dbReference>
<protein>
    <recommendedName>
        <fullName evidence="4">EGF-like domain-containing protein</fullName>
    </recommendedName>
</protein>
<reference evidence="5 6" key="1">
    <citation type="journal article" date="2021" name="Elife">
        <title>Chloroplast acquisition without the gene transfer in kleptoplastic sea slugs, Plakobranchus ocellatus.</title>
        <authorList>
            <person name="Maeda T."/>
            <person name="Takahashi S."/>
            <person name="Yoshida T."/>
            <person name="Shimamura S."/>
            <person name="Takaki Y."/>
            <person name="Nagai Y."/>
            <person name="Toyoda A."/>
            <person name="Suzuki Y."/>
            <person name="Arimoto A."/>
            <person name="Ishii H."/>
            <person name="Satoh N."/>
            <person name="Nishiyama T."/>
            <person name="Hasebe M."/>
            <person name="Maruyama T."/>
            <person name="Minagawa J."/>
            <person name="Obokata J."/>
            <person name="Shigenobu S."/>
        </authorList>
    </citation>
    <scope>NUCLEOTIDE SEQUENCE [LARGE SCALE GENOMIC DNA]</scope>
</reference>
<name>A0AAV4J936_9GAST</name>